<evidence type="ECO:0000313" key="2">
    <source>
        <dbReference type="EMBL" id="MBS7526041.1"/>
    </source>
</evidence>
<keyword evidence="3" id="KW-1185">Reference proteome</keyword>
<accession>A0ABS5PNW9</accession>
<proteinExistence type="predicted"/>
<dbReference type="InterPro" id="IPR017516">
    <property type="entry name" value="AbrB_dup"/>
</dbReference>
<evidence type="ECO:0000313" key="3">
    <source>
        <dbReference type="Proteomes" id="UP000746471"/>
    </source>
</evidence>
<keyword evidence="1" id="KW-0472">Membrane</keyword>
<dbReference type="InterPro" id="IPR007820">
    <property type="entry name" value="AbrB_fam"/>
</dbReference>
<dbReference type="PANTHER" id="PTHR38457:SF1">
    <property type="entry name" value="REGULATOR ABRB-RELATED"/>
    <property type="match status" value="1"/>
</dbReference>
<keyword evidence="1" id="KW-0812">Transmembrane</keyword>
<feature type="transmembrane region" description="Helical" evidence="1">
    <location>
        <begin position="53"/>
        <end position="72"/>
    </location>
</feature>
<gene>
    <name evidence="2" type="ORF">KHM83_05085</name>
</gene>
<name>A0ABS5PNW9_9FIRM</name>
<dbReference type="Pfam" id="PF05145">
    <property type="entry name" value="AbrB"/>
    <property type="match status" value="1"/>
</dbReference>
<dbReference type="PANTHER" id="PTHR38457">
    <property type="entry name" value="REGULATOR ABRB-RELATED"/>
    <property type="match status" value="1"/>
</dbReference>
<comment type="caution">
    <text evidence="2">The sequence shown here is derived from an EMBL/GenBank/DDBJ whole genome shotgun (WGS) entry which is preliminary data.</text>
</comment>
<reference evidence="2 3" key="1">
    <citation type="submission" date="2021-05" db="EMBL/GenBank/DDBJ databases">
        <title>Fusibacter ferrireducens sp. nov., an anaerobic, sulfur- and Fe-reducing bacterium isolated from the mangrove sediment.</title>
        <authorList>
            <person name="Qiu D."/>
        </authorList>
    </citation>
    <scope>NUCLEOTIDE SEQUENCE [LARGE SCALE GENOMIC DNA]</scope>
    <source>
        <strain evidence="2 3">DSM 12116</strain>
    </source>
</reference>
<feature type="transmembrane region" description="Helical" evidence="1">
    <location>
        <begin position="79"/>
        <end position="100"/>
    </location>
</feature>
<dbReference type="RefSeq" id="WP_213235827.1">
    <property type="nucleotide sequence ID" value="NZ_JAHBCL010000007.1"/>
</dbReference>
<organism evidence="2 3">
    <name type="scientific">Fusibacter paucivorans</name>
    <dbReference type="NCBI Taxonomy" id="76009"/>
    <lineage>
        <taxon>Bacteria</taxon>
        <taxon>Bacillati</taxon>
        <taxon>Bacillota</taxon>
        <taxon>Clostridia</taxon>
        <taxon>Eubacteriales</taxon>
        <taxon>Eubacteriales Family XII. Incertae Sedis</taxon>
        <taxon>Fusibacter</taxon>
    </lineage>
</organism>
<protein>
    <submittedName>
        <fullName evidence="2">AbrB family transcriptional regulator</fullName>
    </submittedName>
</protein>
<evidence type="ECO:0000256" key="1">
    <source>
        <dbReference type="SAM" id="Phobius"/>
    </source>
</evidence>
<dbReference type="NCBIfam" id="TIGR03082">
    <property type="entry name" value="Gneg_AbrB_dup"/>
    <property type="match status" value="1"/>
</dbReference>
<dbReference type="EMBL" id="JAHBCL010000007">
    <property type="protein sequence ID" value="MBS7526041.1"/>
    <property type="molecule type" value="Genomic_DNA"/>
</dbReference>
<sequence length="162" mass="17090">MLKVVYTLLVAAIGGIIGLKLKVPAGTLIGSMIAVGLFNIATGQGTVPVNLKIGAQIVIGGIIGLNFTMDMIRQLRLMIVPALILIIGLTTFCLALAFIIHKTTGMDLMTALFSCSPGGLADMSILSEAYGAETAKVVVMHALRLMTVVMIFPVIFGFLARR</sequence>
<feature type="transmembrane region" description="Helical" evidence="1">
    <location>
        <begin position="142"/>
        <end position="160"/>
    </location>
</feature>
<keyword evidence="1" id="KW-1133">Transmembrane helix</keyword>
<dbReference type="Proteomes" id="UP000746471">
    <property type="component" value="Unassembled WGS sequence"/>
</dbReference>